<evidence type="ECO:0000256" key="1">
    <source>
        <dbReference type="SAM" id="MobiDB-lite"/>
    </source>
</evidence>
<evidence type="ECO:0000313" key="3">
    <source>
        <dbReference type="Proteomes" id="UP000015354"/>
    </source>
</evidence>
<keyword evidence="3" id="KW-1185">Reference proteome</keyword>
<protein>
    <submittedName>
        <fullName evidence="2">Uncharacterized protein</fullName>
    </submittedName>
</protein>
<gene>
    <name evidence="2" type="ORF">STCU_10882</name>
</gene>
<sequence>MNGEAFDNPFEDLNPVYRSEEDDIRKGIFSTALRALATSPLEDRQRWCTAIRLTQLPPSSTGSSSGGRRKKGGPTTDADASTTDTLKRSRSPEAPEAPAAPLTMEEAGECVGSFMRAMLDRVVGLSLENLSVPQLKVLCMMVGIPETPSRNKTVVYSLLATFYFTHCEKLGKRVSKSTIMEARVQQEMDMLLRNMKEEKTPGVKAKVEKEEVPPPPKKTVEVKKDKVKRSAPEALPLTTEKKTRPKKEAPKLAAAKKPLHVSTALQHKGNFVSSLPTNIFGGGNSNSNNNFGLDDDDGSDDVPEEEEVDEALHVVHSANIFQKKSSHPSTSGSSGAQTVRSESEDPWSPVMLEKRIASIVHLYDPVTTAIVVKKLAQAGYRADDAQRVVERTLQKFHDRQFIFYDNDIAYMM</sequence>
<name>S9TJD4_9TRYP</name>
<proteinExistence type="predicted"/>
<evidence type="ECO:0000313" key="2">
    <source>
        <dbReference type="EMBL" id="EPY16969.1"/>
    </source>
</evidence>
<feature type="region of interest" description="Disordered" evidence="1">
    <location>
        <begin position="321"/>
        <end position="346"/>
    </location>
</feature>
<reference evidence="2 3" key="1">
    <citation type="journal article" date="2013" name="PLoS ONE">
        <title>Predicting the Proteins of Angomonas deanei, Strigomonas culicis and Their Respective Endosymbionts Reveals New Aspects of the Trypanosomatidae Family.</title>
        <authorList>
            <person name="Motta M.C."/>
            <person name="Martins A.C."/>
            <person name="de Souza S.S."/>
            <person name="Catta-Preta C.M."/>
            <person name="Silva R."/>
            <person name="Klein C.C."/>
            <person name="de Almeida L.G."/>
            <person name="de Lima Cunha O."/>
            <person name="Ciapina L.P."/>
            <person name="Brocchi M."/>
            <person name="Colabardini A.C."/>
            <person name="de Araujo Lima B."/>
            <person name="Machado C.R."/>
            <person name="de Almeida Soares C.M."/>
            <person name="Probst C.M."/>
            <person name="de Menezes C.B."/>
            <person name="Thompson C.E."/>
            <person name="Bartholomeu D.C."/>
            <person name="Gradia D.F."/>
            <person name="Pavoni D.P."/>
            <person name="Grisard E.C."/>
            <person name="Fantinatti-Garboggini F."/>
            <person name="Marchini F.K."/>
            <person name="Rodrigues-Luiz G.F."/>
            <person name="Wagner G."/>
            <person name="Goldman G.H."/>
            <person name="Fietto J.L."/>
            <person name="Elias M.C."/>
            <person name="Goldman M.H."/>
            <person name="Sagot M.F."/>
            <person name="Pereira M."/>
            <person name="Stoco P.H."/>
            <person name="de Mendonca-Neto R.P."/>
            <person name="Teixeira S.M."/>
            <person name="Maciel T.E."/>
            <person name="de Oliveira Mendes T.A."/>
            <person name="Urmenyi T.P."/>
            <person name="de Souza W."/>
            <person name="Schenkman S."/>
            <person name="de Vasconcelos A.T."/>
        </authorList>
    </citation>
    <scope>NUCLEOTIDE SEQUENCE [LARGE SCALE GENOMIC DNA]</scope>
</reference>
<comment type="caution">
    <text evidence="2">The sequence shown here is derived from an EMBL/GenBank/DDBJ whole genome shotgun (WGS) entry which is preliminary data.</text>
</comment>
<accession>S9TJD4</accession>
<feature type="region of interest" description="Disordered" evidence="1">
    <location>
        <begin position="50"/>
        <end position="104"/>
    </location>
</feature>
<feature type="compositionally biased region" description="Low complexity" evidence="1">
    <location>
        <begin position="73"/>
        <end position="84"/>
    </location>
</feature>
<organism evidence="2 3">
    <name type="scientific">Strigomonas culicis</name>
    <dbReference type="NCBI Taxonomy" id="28005"/>
    <lineage>
        <taxon>Eukaryota</taxon>
        <taxon>Discoba</taxon>
        <taxon>Euglenozoa</taxon>
        <taxon>Kinetoplastea</taxon>
        <taxon>Metakinetoplastina</taxon>
        <taxon>Trypanosomatida</taxon>
        <taxon>Trypanosomatidae</taxon>
        <taxon>Strigomonadinae</taxon>
        <taxon>Strigomonas</taxon>
    </lineage>
</organism>
<dbReference type="EMBL" id="ATMH01010759">
    <property type="protein sequence ID" value="EPY16969.1"/>
    <property type="molecule type" value="Genomic_DNA"/>
</dbReference>
<dbReference type="Proteomes" id="UP000015354">
    <property type="component" value="Unassembled WGS sequence"/>
</dbReference>
<feature type="region of interest" description="Disordered" evidence="1">
    <location>
        <begin position="201"/>
        <end position="258"/>
    </location>
</feature>
<dbReference type="AlphaFoldDB" id="S9TJD4"/>
<feature type="compositionally biased region" description="Basic and acidic residues" evidence="1">
    <location>
        <begin position="239"/>
        <end position="250"/>
    </location>
</feature>
<dbReference type="OrthoDB" id="278802at2759"/>
<feature type="compositionally biased region" description="Basic and acidic residues" evidence="1">
    <location>
        <begin position="201"/>
        <end position="231"/>
    </location>
</feature>